<keyword evidence="5 6" id="KW-0472">Membrane</keyword>
<comment type="subcellular location">
    <subcellularLocation>
        <location evidence="1">Cell membrane</location>
        <topology evidence="1">Multi-pass membrane protein</topology>
    </subcellularLocation>
</comment>
<dbReference type="AlphaFoldDB" id="A0A1K1LUE7"/>
<evidence type="ECO:0000259" key="7">
    <source>
        <dbReference type="Pfam" id="PF02687"/>
    </source>
</evidence>
<evidence type="ECO:0000313" key="9">
    <source>
        <dbReference type="EMBL" id="SFW13278.1"/>
    </source>
</evidence>
<dbReference type="Pfam" id="PF02687">
    <property type="entry name" value="FtsX"/>
    <property type="match status" value="2"/>
</dbReference>
<dbReference type="RefSeq" id="WP_072315420.1">
    <property type="nucleotide sequence ID" value="NZ_FPJE01000001.1"/>
</dbReference>
<evidence type="ECO:0000256" key="2">
    <source>
        <dbReference type="ARBA" id="ARBA00022475"/>
    </source>
</evidence>
<proteinExistence type="predicted"/>
<dbReference type="STRING" id="1150368.SAMN02927921_00184"/>
<feature type="transmembrane region" description="Helical" evidence="6">
    <location>
        <begin position="294"/>
        <end position="316"/>
    </location>
</feature>
<dbReference type="InterPro" id="IPR003838">
    <property type="entry name" value="ABC3_permease_C"/>
</dbReference>
<feature type="domain" description="ABC3 transporter permease C-terminal" evidence="7">
    <location>
        <begin position="683"/>
        <end position="796"/>
    </location>
</feature>
<dbReference type="Pfam" id="PF12704">
    <property type="entry name" value="MacB_PCD"/>
    <property type="match status" value="2"/>
</dbReference>
<feature type="transmembrane region" description="Helical" evidence="6">
    <location>
        <begin position="20"/>
        <end position="41"/>
    </location>
</feature>
<sequence length="803" mass="90345">MITNNFKIAWRNILKNRGMFLLNILGLAIGITSCLLIVLFISDELHYDRYNKKADRIARVVFRGKVGGEIMKEAVVMAPVAQTLKDEIPEVADATRIRRAGTPKIRFENTVYRNSRFAYVDPNFFTIFTLPVIHGNNVDPLGKPNTAVLTESEVKKYFGNTDPIGKELFVDDHPTPLEITAVIGDVPENSHFHFDIFASMLSYAPARSTSWTKSNFFTYLLLREDVQYQQVEDKLPLVVEEHMGPQLKAEIGMSFADFTKDNQIGLFLQPLTDIHLYSDFAGASELEQGGDIRYIYIFVAVGVFMLCIACINFMNLSTATAAKRSKEVGIRKVLGSEKRQLIFQFLTETFIATCIAALAGILITVAVLPLFNELSGKTISLSFIFGYETVILLLLLIIVISLAAGAYPAFVLSSFAPVNALKTRFFTGRDTRGLRNGLVIFQFIISAGLIFSTIIVSKQMSYIQNKNIGYDRDQILVINEATLLGNNEKAFRNEIRKNPLVQHISVSSYLPAGPSYNSMAGIFMNGQYQRRMFFYDVDKNYLQVMGMQLALGRNFSDDSGSDSLNAIINETAMNILGLQKDPIGRTFVRDTDQGGQELTVIGVVKDFHFKSLHRQIDPLIMRNRPYGGLIIRTKTGNMSGLIENIRQTWNRFGTGEPFSYTLLDDSFRQTYRAERNMGHILRIFAMLTIFIACLGLFGLVTYNTEQRLKEIGIRKVLGSGVPRIVALLSKDFLKLIVFSFLIAFPLGYYLMNRWLQDFAYRTGISWWTFVLTALITVSIAMLTIGLKSLRAAMQNPVKALKAE</sequence>
<keyword evidence="3 6" id="KW-0812">Transmembrane</keyword>
<feature type="domain" description="MacB-like periplasmic core" evidence="8">
    <location>
        <begin position="451"/>
        <end position="607"/>
    </location>
</feature>
<dbReference type="PANTHER" id="PTHR30572:SF18">
    <property type="entry name" value="ABC-TYPE MACROLIDE FAMILY EXPORT SYSTEM PERMEASE COMPONENT 2"/>
    <property type="match status" value="1"/>
</dbReference>
<dbReference type="Proteomes" id="UP000182248">
    <property type="component" value="Unassembled WGS sequence"/>
</dbReference>
<organism evidence="9 10">
    <name type="scientific">Sinomicrobium oceani</name>
    <dbReference type="NCBI Taxonomy" id="1150368"/>
    <lineage>
        <taxon>Bacteria</taxon>
        <taxon>Pseudomonadati</taxon>
        <taxon>Bacteroidota</taxon>
        <taxon>Flavobacteriia</taxon>
        <taxon>Flavobacteriales</taxon>
        <taxon>Flavobacteriaceae</taxon>
        <taxon>Sinomicrobium</taxon>
    </lineage>
</organism>
<accession>A0A1K1LUE7</accession>
<dbReference type="EMBL" id="FPJE01000001">
    <property type="protein sequence ID" value="SFW13278.1"/>
    <property type="molecule type" value="Genomic_DNA"/>
</dbReference>
<keyword evidence="2" id="KW-1003">Cell membrane</keyword>
<feature type="transmembrane region" description="Helical" evidence="6">
    <location>
        <begin position="391"/>
        <end position="416"/>
    </location>
</feature>
<dbReference type="OrthoDB" id="8740261at2"/>
<evidence type="ECO:0000256" key="5">
    <source>
        <dbReference type="ARBA" id="ARBA00023136"/>
    </source>
</evidence>
<dbReference type="InterPro" id="IPR050250">
    <property type="entry name" value="Macrolide_Exporter_MacB"/>
</dbReference>
<gene>
    <name evidence="9" type="ORF">SAMN02927921_00184</name>
</gene>
<keyword evidence="10" id="KW-1185">Reference proteome</keyword>
<protein>
    <submittedName>
        <fullName evidence="9">Putative ABC transport system permease protein</fullName>
    </submittedName>
</protein>
<evidence type="ECO:0000259" key="8">
    <source>
        <dbReference type="Pfam" id="PF12704"/>
    </source>
</evidence>
<dbReference type="PANTHER" id="PTHR30572">
    <property type="entry name" value="MEMBRANE COMPONENT OF TRANSPORTER-RELATED"/>
    <property type="match status" value="1"/>
</dbReference>
<dbReference type="InterPro" id="IPR025857">
    <property type="entry name" value="MacB_PCD"/>
</dbReference>
<dbReference type="GO" id="GO:0022857">
    <property type="term" value="F:transmembrane transporter activity"/>
    <property type="evidence" value="ECO:0007669"/>
    <property type="project" value="TreeGrafter"/>
</dbReference>
<feature type="transmembrane region" description="Helical" evidence="6">
    <location>
        <begin position="763"/>
        <end position="786"/>
    </location>
</feature>
<evidence type="ECO:0000256" key="3">
    <source>
        <dbReference type="ARBA" id="ARBA00022692"/>
    </source>
</evidence>
<evidence type="ECO:0000256" key="6">
    <source>
        <dbReference type="SAM" id="Phobius"/>
    </source>
</evidence>
<feature type="transmembrane region" description="Helical" evidence="6">
    <location>
        <begin position="732"/>
        <end position="751"/>
    </location>
</feature>
<feature type="transmembrane region" description="Helical" evidence="6">
    <location>
        <begin position="341"/>
        <end position="371"/>
    </location>
</feature>
<feature type="transmembrane region" description="Helical" evidence="6">
    <location>
        <begin position="680"/>
        <end position="702"/>
    </location>
</feature>
<evidence type="ECO:0000256" key="1">
    <source>
        <dbReference type="ARBA" id="ARBA00004651"/>
    </source>
</evidence>
<dbReference type="PROSITE" id="PS51257">
    <property type="entry name" value="PROKAR_LIPOPROTEIN"/>
    <property type="match status" value="1"/>
</dbReference>
<feature type="domain" description="MacB-like periplasmic core" evidence="8">
    <location>
        <begin position="21"/>
        <end position="235"/>
    </location>
</feature>
<dbReference type="GO" id="GO:0005886">
    <property type="term" value="C:plasma membrane"/>
    <property type="evidence" value="ECO:0007669"/>
    <property type="project" value="UniProtKB-SubCell"/>
</dbReference>
<keyword evidence="4 6" id="KW-1133">Transmembrane helix</keyword>
<name>A0A1K1LUE7_9FLAO</name>
<evidence type="ECO:0000256" key="4">
    <source>
        <dbReference type="ARBA" id="ARBA00022989"/>
    </source>
</evidence>
<reference evidence="9 10" key="1">
    <citation type="submission" date="2016-11" db="EMBL/GenBank/DDBJ databases">
        <authorList>
            <person name="Jaros S."/>
            <person name="Januszkiewicz K."/>
            <person name="Wedrychowicz H."/>
        </authorList>
    </citation>
    <scope>NUCLEOTIDE SEQUENCE [LARGE SCALE GENOMIC DNA]</scope>
    <source>
        <strain evidence="9 10">CGMCC 1.12145</strain>
    </source>
</reference>
<evidence type="ECO:0000313" key="10">
    <source>
        <dbReference type="Proteomes" id="UP000182248"/>
    </source>
</evidence>
<feature type="domain" description="ABC3 transporter permease C-terminal" evidence="7">
    <location>
        <begin position="300"/>
        <end position="414"/>
    </location>
</feature>
<feature type="transmembrane region" description="Helical" evidence="6">
    <location>
        <begin position="437"/>
        <end position="456"/>
    </location>
</feature>